<keyword evidence="2" id="KW-1185">Reference proteome</keyword>
<gene>
    <name evidence="1" type="ORF">E5J99_15775</name>
</gene>
<dbReference type="EMBL" id="SRLD01000034">
    <property type="protein sequence ID" value="TGE14520.1"/>
    <property type="molecule type" value="Genomic_DNA"/>
</dbReference>
<comment type="caution">
    <text evidence="1">The sequence shown here is derived from an EMBL/GenBank/DDBJ whole genome shotgun (WGS) entry which is preliminary data.</text>
</comment>
<protein>
    <submittedName>
        <fullName evidence="1">Uncharacterized protein</fullName>
    </submittedName>
</protein>
<name>A0A4Z0PKF1_9BACT</name>
<evidence type="ECO:0000313" key="2">
    <source>
        <dbReference type="Proteomes" id="UP000297739"/>
    </source>
</evidence>
<reference evidence="1 2" key="1">
    <citation type="submission" date="2019-04" db="EMBL/GenBank/DDBJ databases">
        <authorList>
            <person name="Feng G."/>
            <person name="Zhang J."/>
            <person name="Zhu H."/>
        </authorList>
    </citation>
    <scope>NUCLEOTIDE SEQUENCE [LARGE SCALE GENOMIC DNA]</scope>
    <source>
        <strain evidence="1 2">JCM 17223</strain>
    </source>
</reference>
<proteinExistence type="predicted"/>
<evidence type="ECO:0000313" key="1">
    <source>
        <dbReference type="EMBL" id="TGE14520.1"/>
    </source>
</evidence>
<dbReference type="OrthoDB" id="9881224at2"/>
<sequence length="83" mass="9274">MLSRAVNGNSQRRSDETQLRQELLAQQRRQFLYAQIPDVYEAEQRFGSAFTALVELLVRHDLAGLGTAAAGSPLYPELARTVL</sequence>
<dbReference type="Proteomes" id="UP000297739">
    <property type="component" value="Unassembled WGS sequence"/>
</dbReference>
<organism evidence="1 2">
    <name type="scientific">Hymenobacter elongatus</name>
    <dbReference type="NCBI Taxonomy" id="877208"/>
    <lineage>
        <taxon>Bacteria</taxon>
        <taxon>Pseudomonadati</taxon>
        <taxon>Bacteroidota</taxon>
        <taxon>Cytophagia</taxon>
        <taxon>Cytophagales</taxon>
        <taxon>Hymenobacteraceae</taxon>
        <taxon>Hymenobacter</taxon>
    </lineage>
</organism>
<dbReference type="AlphaFoldDB" id="A0A4Z0PKF1"/>
<dbReference type="RefSeq" id="WP_135498778.1">
    <property type="nucleotide sequence ID" value="NZ_SRLD01000034.1"/>
</dbReference>
<accession>A0A4Z0PKF1</accession>